<feature type="domain" description="Lipoyl-binding" evidence="7">
    <location>
        <begin position="581"/>
        <end position="657"/>
    </location>
</feature>
<dbReference type="Proteomes" id="UP000053091">
    <property type="component" value="Unassembled WGS sequence"/>
</dbReference>
<evidence type="ECO:0000313" key="11">
    <source>
        <dbReference type="Proteomes" id="UP000053091"/>
    </source>
</evidence>
<dbReference type="SUPFAM" id="SSF51246">
    <property type="entry name" value="Rudiment single hybrid motif"/>
    <property type="match status" value="1"/>
</dbReference>
<dbReference type="PROSITE" id="PS50968">
    <property type="entry name" value="BIOTINYL_LIPOYL"/>
    <property type="match status" value="1"/>
</dbReference>
<dbReference type="InterPro" id="IPR001882">
    <property type="entry name" value="Biotin_BS"/>
</dbReference>
<evidence type="ECO:0000313" key="10">
    <source>
        <dbReference type="EMBL" id="GAP44108.1"/>
    </source>
</evidence>
<dbReference type="SUPFAM" id="SSF56059">
    <property type="entry name" value="Glutathione synthetase ATP-binding domain-like"/>
    <property type="match status" value="1"/>
</dbReference>
<dbReference type="PROSITE" id="PS50979">
    <property type="entry name" value="BC"/>
    <property type="match status" value="1"/>
</dbReference>
<dbReference type="PROSITE" id="PS00867">
    <property type="entry name" value="CPSASE_2"/>
    <property type="match status" value="1"/>
</dbReference>
<dbReference type="Pfam" id="PF02786">
    <property type="entry name" value="CPSase_L_D2"/>
    <property type="match status" value="1"/>
</dbReference>
<keyword evidence="4 6" id="KW-0067">ATP-binding</keyword>
<evidence type="ECO:0000256" key="6">
    <source>
        <dbReference type="PROSITE-ProRule" id="PRU00409"/>
    </source>
</evidence>
<dbReference type="PROSITE" id="PS50975">
    <property type="entry name" value="ATP_GRASP"/>
    <property type="match status" value="1"/>
</dbReference>
<dbReference type="Pfam" id="PF00364">
    <property type="entry name" value="Biotin_lipoyl"/>
    <property type="match status" value="1"/>
</dbReference>
<name>A0A0S7BTF2_9BACT</name>
<reference evidence="10" key="1">
    <citation type="journal article" date="2015" name="Genome Announc.">
        <title>Draft Genome Sequence of Bacteroidales Strain TBC1, a Novel Isolate from a Methanogenic Wastewater Treatment System.</title>
        <authorList>
            <person name="Tourlousse D.M."/>
            <person name="Matsuura N."/>
            <person name="Sun L."/>
            <person name="Toyonaga M."/>
            <person name="Kuroda K."/>
            <person name="Ohashi A."/>
            <person name="Cruz R."/>
            <person name="Yamaguchi T."/>
            <person name="Sekiguchi Y."/>
        </authorList>
    </citation>
    <scope>NUCLEOTIDE SEQUENCE [LARGE SCALE GENOMIC DNA]</scope>
    <source>
        <strain evidence="10">TBC1</strain>
    </source>
</reference>
<evidence type="ECO:0000256" key="4">
    <source>
        <dbReference type="ARBA" id="ARBA00022840"/>
    </source>
</evidence>
<dbReference type="InterPro" id="IPR005481">
    <property type="entry name" value="BC-like_N"/>
</dbReference>
<dbReference type="PROSITE" id="PS00866">
    <property type="entry name" value="CPSASE_1"/>
    <property type="match status" value="1"/>
</dbReference>
<dbReference type="InterPro" id="IPR005479">
    <property type="entry name" value="CPAse_ATP-bd"/>
</dbReference>
<gene>
    <name evidence="10" type="ORF">TBC1_112269</name>
</gene>
<dbReference type="STRING" id="1678841.TBC1_112269"/>
<accession>A0A0S7BTF2</accession>
<dbReference type="InterPro" id="IPR011053">
    <property type="entry name" value="Single_hybrid_motif"/>
</dbReference>
<keyword evidence="11" id="KW-1185">Reference proteome</keyword>
<proteinExistence type="predicted"/>
<evidence type="ECO:0000256" key="3">
    <source>
        <dbReference type="ARBA" id="ARBA00022741"/>
    </source>
</evidence>
<protein>
    <submittedName>
        <fullName evidence="10">Acetyl/propionyl-CoA carboxylase, alpha subunit</fullName>
    </submittedName>
</protein>
<dbReference type="RefSeq" id="WP_062042341.1">
    <property type="nucleotide sequence ID" value="NZ_DF968182.1"/>
</dbReference>
<evidence type="ECO:0000256" key="5">
    <source>
        <dbReference type="ARBA" id="ARBA00023267"/>
    </source>
</evidence>
<keyword evidence="2" id="KW-0436">Ligase</keyword>
<dbReference type="InterPro" id="IPR011054">
    <property type="entry name" value="Rudment_hybrid_motif"/>
</dbReference>
<evidence type="ECO:0000259" key="7">
    <source>
        <dbReference type="PROSITE" id="PS50968"/>
    </source>
</evidence>
<dbReference type="FunFam" id="3.40.50.20:FF:000010">
    <property type="entry name" value="Propionyl-CoA carboxylase subunit alpha"/>
    <property type="match status" value="1"/>
</dbReference>
<evidence type="ECO:0000256" key="1">
    <source>
        <dbReference type="ARBA" id="ARBA00001953"/>
    </source>
</evidence>
<sequence length="660" mass="72795">MKLLIANRGEIALRIQKTARRMSIPVVAVYSHHDRDAQHVLQAGEAVLLPGENLSETYLNIEAVIAAAKKTGANAIHPGYGFLSENPLFSEACEREGITFVGPSAASVRAMGNKIAAREAAVKLGVPVTTGVTGAPDYLLANYDKVGFPMLIKAAAGGGGKGMRIVRTPGELGQALENTSREALNYFGDGTVYIEQFIEGPRHIEFQVLGDKHGNMVHLFERECSAQRRHQKIIEEAPSPALTPEVRKKMGESAVLLASSIGYYSAGTIEFLVDKDLNYYFLEMNTRIQVEHPVTELTTGVDLVEEQIRIANGEKLRFKQSGLVQKGHAIECRIYAEDPFNNFMPSPGKIHLYREPAGQHIRVDSMEIKGKGVIHSAFDPMIGKLITRGETREDARGLMIHALSQFVVQGIQTNIPFLSGLVQHDSFIRNAITTRYIDDELDHLIGHVKTLKASVDPRIPLLAGLLESLKIKDEKKDSVWQTIGYWRNLPEPKLRLDGQEHQLNFISITPGKIKIRENNALTEALLREDDSASYLILDGLSYSFHACADEKGVITVNNCGFQFQFERADMARPEHVDVFNAGELQTDLSKIVSPMPGKVIKVNVPEGEKVYKGQVLLVVEAMKMENNVLSPADGLIKRLYVKEGDTVDGSALLVNLDTTS</sequence>
<dbReference type="SMART" id="SM00878">
    <property type="entry name" value="Biotin_carb_C"/>
    <property type="match status" value="1"/>
</dbReference>
<dbReference type="Gene3D" id="3.30.470.20">
    <property type="entry name" value="ATP-grasp fold, B domain"/>
    <property type="match status" value="1"/>
</dbReference>
<dbReference type="InterPro" id="IPR000089">
    <property type="entry name" value="Biotin_lipoyl"/>
</dbReference>
<dbReference type="PROSITE" id="PS00188">
    <property type="entry name" value="BIOTIN"/>
    <property type="match status" value="1"/>
</dbReference>
<dbReference type="InterPro" id="IPR011764">
    <property type="entry name" value="Biotin_carboxylation_dom"/>
</dbReference>
<dbReference type="CDD" id="cd06850">
    <property type="entry name" value="biotinyl_domain"/>
    <property type="match status" value="1"/>
</dbReference>
<dbReference type="GO" id="GO:0005524">
    <property type="term" value="F:ATP binding"/>
    <property type="evidence" value="ECO:0007669"/>
    <property type="project" value="UniProtKB-UniRule"/>
</dbReference>
<organism evidence="10">
    <name type="scientific">Lentimicrobium saccharophilum</name>
    <dbReference type="NCBI Taxonomy" id="1678841"/>
    <lineage>
        <taxon>Bacteria</taxon>
        <taxon>Pseudomonadati</taxon>
        <taxon>Bacteroidota</taxon>
        <taxon>Bacteroidia</taxon>
        <taxon>Bacteroidales</taxon>
        <taxon>Lentimicrobiaceae</taxon>
        <taxon>Lentimicrobium</taxon>
    </lineage>
</organism>
<dbReference type="Pfam" id="PF02785">
    <property type="entry name" value="Biotin_carb_C"/>
    <property type="match status" value="1"/>
</dbReference>
<dbReference type="InterPro" id="IPR050856">
    <property type="entry name" value="Biotin_carboxylase_complex"/>
</dbReference>
<dbReference type="PANTHER" id="PTHR18866">
    <property type="entry name" value="CARBOXYLASE:PYRUVATE/ACETYL-COA/PROPIONYL-COA CARBOXYLASE"/>
    <property type="match status" value="1"/>
</dbReference>
<dbReference type="SUPFAM" id="SSF52440">
    <property type="entry name" value="PreATP-grasp domain"/>
    <property type="match status" value="1"/>
</dbReference>
<evidence type="ECO:0000256" key="2">
    <source>
        <dbReference type="ARBA" id="ARBA00022598"/>
    </source>
</evidence>
<dbReference type="PATRIC" id="fig|1678841.3.peg.2542"/>
<dbReference type="OrthoDB" id="9807469at2"/>
<keyword evidence="5" id="KW-0092">Biotin</keyword>
<comment type="cofactor">
    <cofactor evidence="1">
        <name>biotin</name>
        <dbReference type="ChEBI" id="CHEBI:57586"/>
    </cofactor>
</comment>
<dbReference type="SUPFAM" id="SSF51230">
    <property type="entry name" value="Single hybrid motif"/>
    <property type="match status" value="1"/>
</dbReference>
<feature type="domain" description="ATP-grasp" evidence="8">
    <location>
        <begin position="118"/>
        <end position="312"/>
    </location>
</feature>
<keyword evidence="3 6" id="KW-0547">Nucleotide-binding</keyword>
<dbReference type="PANTHER" id="PTHR18866:SF33">
    <property type="entry name" value="METHYLCROTONOYL-COA CARBOXYLASE SUBUNIT ALPHA, MITOCHONDRIAL-RELATED"/>
    <property type="match status" value="1"/>
</dbReference>
<evidence type="ECO:0000259" key="8">
    <source>
        <dbReference type="PROSITE" id="PS50975"/>
    </source>
</evidence>
<evidence type="ECO:0000259" key="9">
    <source>
        <dbReference type="PROSITE" id="PS50979"/>
    </source>
</evidence>
<dbReference type="InterPro" id="IPR011761">
    <property type="entry name" value="ATP-grasp"/>
</dbReference>
<dbReference type="AlphaFoldDB" id="A0A0S7BTF2"/>
<dbReference type="GO" id="GO:0046872">
    <property type="term" value="F:metal ion binding"/>
    <property type="evidence" value="ECO:0007669"/>
    <property type="project" value="InterPro"/>
</dbReference>
<feature type="domain" description="Biotin carboxylation" evidence="9">
    <location>
        <begin position="1"/>
        <end position="442"/>
    </location>
</feature>
<dbReference type="FunFam" id="2.40.50.100:FF:000003">
    <property type="entry name" value="Acetyl-CoA carboxylase biotin carboxyl carrier protein"/>
    <property type="match status" value="1"/>
</dbReference>
<dbReference type="InterPro" id="IPR016185">
    <property type="entry name" value="PreATP-grasp_dom_sf"/>
</dbReference>
<dbReference type="GO" id="GO:0016874">
    <property type="term" value="F:ligase activity"/>
    <property type="evidence" value="ECO:0007669"/>
    <property type="project" value="UniProtKB-KW"/>
</dbReference>
<dbReference type="Gene3D" id="2.40.50.100">
    <property type="match status" value="1"/>
</dbReference>
<dbReference type="Pfam" id="PF00289">
    <property type="entry name" value="Biotin_carb_N"/>
    <property type="match status" value="1"/>
</dbReference>
<dbReference type="EMBL" id="DF968182">
    <property type="protein sequence ID" value="GAP44108.1"/>
    <property type="molecule type" value="Genomic_DNA"/>
</dbReference>
<dbReference type="InterPro" id="IPR005482">
    <property type="entry name" value="Biotin_COase_C"/>
</dbReference>